<dbReference type="AlphaFoldDB" id="A0AAW0M633"/>
<comment type="caution">
    <text evidence="3">The sequence shown here is derived from an EMBL/GenBank/DDBJ whole genome shotgun (WGS) entry which is preliminary data.</text>
</comment>
<dbReference type="InterPro" id="IPR039690">
    <property type="entry name" value="SNRNP25"/>
</dbReference>
<dbReference type="Pfam" id="PF18036">
    <property type="entry name" value="Ubiquitin_4"/>
    <property type="match status" value="1"/>
</dbReference>
<protein>
    <submittedName>
        <fullName evidence="3">U11/u12 small nuclear ribonucleoprotein 25 kDa protein</fullName>
    </submittedName>
</protein>
<feature type="region of interest" description="Disordered" evidence="1">
    <location>
        <begin position="178"/>
        <end position="211"/>
    </location>
</feature>
<feature type="domain" description="SNRNP25 ubiquitin-like" evidence="2">
    <location>
        <begin position="63"/>
        <end position="144"/>
    </location>
</feature>
<dbReference type="CDD" id="cd17058">
    <property type="entry name" value="Ubl_SNRNP25"/>
    <property type="match status" value="1"/>
</dbReference>
<evidence type="ECO:0000313" key="3">
    <source>
        <dbReference type="EMBL" id="KAK7859308.1"/>
    </source>
</evidence>
<dbReference type="PANTHER" id="PTHR14942:SF9">
    <property type="entry name" value="OS02G0188500 PROTEIN"/>
    <property type="match status" value="1"/>
</dbReference>
<dbReference type="EMBL" id="PKMF04000013">
    <property type="protein sequence ID" value="KAK7859308.1"/>
    <property type="molecule type" value="Genomic_DNA"/>
</dbReference>
<dbReference type="GO" id="GO:1990904">
    <property type="term" value="C:ribonucleoprotein complex"/>
    <property type="evidence" value="ECO:0007669"/>
    <property type="project" value="UniProtKB-KW"/>
</dbReference>
<reference evidence="3" key="1">
    <citation type="submission" date="2017-12" db="EMBL/GenBank/DDBJ databases">
        <authorList>
            <person name="Barbosa P."/>
            <person name="Usie A."/>
            <person name="Ramos A.M."/>
        </authorList>
    </citation>
    <scope>NUCLEOTIDE SEQUENCE</scope>
    <source>
        <strain evidence="3">HL8</strain>
        <tissue evidence="3">Leaves</tissue>
    </source>
</reference>
<dbReference type="SUPFAM" id="SSF54236">
    <property type="entry name" value="Ubiquitin-like"/>
    <property type="match status" value="1"/>
</dbReference>
<dbReference type="GO" id="GO:0000398">
    <property type="term" value="P:mRNA splicing, via spliceosome"/>
    <property type="evidence" value="ECO:0007669"/>
    <property type="project" value="InterPro"/>
</dbReference>
<feature type="compositionally biased region" description="Low complexity" evidence="1">
    <location>
        <begin position="18"/>
        <end position="28"/>
    </location>
</feature>
<name>A0AAW0M633_QUESU</name>
<proteinExistence type="predicted"/>
<reference evidence="3" key="3">
    <citation type="submission" date="2023-07" db="EMBL/GenBank/DDBJ databases">
        <title>An improved reference 1 genome and first organelle genomes of Quercus suber.</title>
        <authorList>
            <consortium name="Genosuber Consortium"/>
            <person name="Usie A."/>
            <person name="Serra O."/>
            <person name="Barros P."/>
        </authorList>
    </citation>
    <scope>NUCLEOTIDE SEQUENCE</scope>
    <source>
        <strain evidence="3">HL8</strain>
        <tissue evidence="3">Leaves</tissue>
    </source>
</reference>
<organism evidence="3">
    <name type="scientific">Quercus suber</name>
    <name type="common">Cork oak</name>
    <dbReference type="NCBI Taxonomy" id="58331"/>
    <lineage>
        <taxon>Eukaryota</taxon>
        <taxon>Viridiplantae</taxon>
        <taxon>Streptophyta</taxon>
        <taxon>Embryophyta</taxon>
        <taxon>Tracheophyta</taxon>
        <taxon>Spermatophyta</taxon>
        <taxon>Magnoliopsida</taxon>
        <taxon>eudicotyledons</taxon>
        <taxon>Gunneridae</taxon>
        <taxon>Pentapetalae</taxon>
        <taxon>rosids</taxon>
        <taxon>fabids</taxon>
        <taxon>Fagales</taxon>
        <taxon>Fagaceae</taxon>
        <taxon>Quercus</taxon>
    </lineage>
</organism>
<dbReference type="Gene3D" id="3.10.20.90">
    <property type="entry name" value="Phosphatidylinositol 3-kinase Catalytic Subunit, Chain A, domain 1"/>
    <property type="match status" value="1"/>
</dbReference>
<accession>A0AAW0M633</accession>
<keyword evidence="3" id="KW-0687">Ribonucleoprotein</keyword>
<dbReference type="InterPro" id="IPR029071">
    <property type="entry name" value="Ubiquitin-like_domsf"/>
</dbReference>
<gene>
    <name evidence="3" type="primary">SNRNP25_0</name>
    <name evidence="3" type="ORF">CFP56_006888</name>
</gene>
<dbReference type="InterPro" id="IPR040610">
    <property type="entry name" value="SNRNP25_ubiquitin"/>
</dbReference>
<evidence type="ECO:0000256" key="1">
    <source>
        <dbReference type="SAM" id="MobiDB-lite"/>
    </source>
</evidence>
<feature type="region of interest" description="Disordered" evidence="1">
    <location>
        <begin position="1"/>
        <end position="37"/>
    </location>
</feature>
<dbReference type="PANTHER" id="PTHR14942">
    <property type="entry name" value="U11/U12 SMALL NUCLEAR RIBONUCLEOPROTEIN 25 KDA PROTEIN"/>
    <property type="match status" value="1"/>
</dbReference>
<reference evidence="3" key="2">
    <citation type="journal article" date="2018" name="Sci. Data">
        <title>The draft genome sequence of cork oak.</title>
        <authorList>
            <person name="Ramos A.M."/>
            <person name="Usie A."/>
            <person name="Barbosa P."/>
            <person name="Barros P.M."/>
            <person name="Capote T."/>
            <person name="Chaves I."/>
            <person name="Simoes F."/>
            <person name="Abreu I."/>
            <person name="Carrasquinho I."/>
            <person name="Faro C."/>
            <person name="Guimaraes J.B."/>
            <person name="Mendonca D."/>
            <person name="Nobrega F."/>
            <person name="Rodrigues L."/>
            <person name="Saibo N.J.M."/>
            <person name="Varela M.C."/>
            <person name="Egas C."/>
            <person name="Matos J."/>
            <person name="Miguel C.M."/>
            <person name="Oliveira M.M."/>
            <person name="Ricardo C.P."/>
            <person name="Goncalves S."/>
        </authorList>
    </citation>
    <scope>NUCLEOTIDE SEQUENCE [LARGE SCALE GENOMIC DNA]</scope>
    <source>
        <strain evidence="3">HL8</strain>
    </source>
</reference>
<sequence length="269" mass="30299">MRSRSRRSISEEEEEESLSSSSSSSESSNGNITPTSNDDVVANSSGLFVRYHQYHKLPQPFFLKLSVLKLDASLFDVFVAKNATVAELKQAIEEVFASAADEISWCHVWGHFCLCYNGQKLINDKTCLQNYGIKDGDQLQFIRHMSVQYSPLRKKPSNKSVAYKQQSLEMELVDFDVRSSSGSDSHEEISSDDSNNNENQDSSKDYSDENQEEVPLLEFKLAKFLRRWLSNSRSRSLLKNGSEGRSAGTGFPLHCLGGVPRFNAKDKLM</sequence>
<evidence type="ECO:0000259" key="2">
    <source>
        <dbReference type="Pfam" id="PF18036"/>
    </source>
</evidence>